<keyword evidence="4" id="KW-0560">Oxidoreductase</keyword>
<protein>
    <submittedName>
        <fullName evidence="6">N-methyl-L-tryptophan oxidase</fullName>
    </submittedName>
</protein>
<gene>
    <name evidence="6" type="primary">solA</name>
    <name evidence="6" type="ORF">GCM10010185_57290</name>
</gene>
<name>A0A918AUC6_9PSEU</name>
<proteinExistence type="predicted"/>
<dbReference type="GO" id="GO:0008115">
    <property type="term" value="F:sarcosine oxidase activity"/>
    <property type="evidence" value="ECO:0007669"/>
    <property type="project" value="TreeGrafter"/>
</dbReference>
<keyword evidence="2" id="KW-0285">Flavoprotein</keyword>
<dbReference type="NCBIfam" id="NF008425">
    <property type="entry name" value="PRK11259.1"/>
    <property type="match status" value="1"/>
</dbReference>
<sequence>MAENVYDHIIVGAGALGSATAYWLSRTTGGRVLVCEQFSPGHPRGSSDDHSRIIRHAYHSPIYTALTPAAYQTWEEVEQDSGRTLLVRTGGLDFAVEGTPGFTVLRSYQDALDAGGIPYDVLDAAAVRAQWPQWNIDDGTTALYQRDGGFIDIRRATRTHLDLAVDRGVTVMSECVVRDVEATDTGVDIRTSKGDFSAGSLVLCAGSWLSGVLDRLGSPFTITLSQEQVQYFAADDLDQFAPTRFPIWIWHGDEEFYGIPVYGERAVKAARDMAGKFVTVDTRGYEPDPAETALVRAFLRERLPACDGRAVLAKTCVYDLSRDRDLIVDAMPGHPRVFVAVGAGHAGKFASLIGRVLTDLVLDGRTRYPVEAFRADRPSLAPTAPVRFHLGAQAAGGAASGTTGS</sequence>
<evidence type="ECO:0000259" key="5">
    <source>
        <dbReference type="Pfam" id="PF01266"/>
    </source>
</evidence>
<keyword evidence="7" id="KW-1185">Reference proteome</keyword>
<evidence type="ECO:0000256" key="2">
    <source>
        <dbReference type="ARBA" id="ARBA00022630"/>
    </source>
</evidence>
<evidence type="ECO:0000256" key="3">
    <source>
        <dbReference type="ARBA" id="ARBA00022827"/>
    </source>
</evidence>
<accession>A0A918AUC6</accession>
<comment type="caution">
    <text evidence="6">The sequence shown here is derived from an EMBL/GenBank/DDBJ whole genome shotgun (WGS) entry which is preliminary data.</text>
</comment>
<dbReference type="SUPFAM" id="SSF54373">
    <property type="entry name" value="FAD-linked reductases, C-terminal domain"/>
    <property type="match status" value="1"/>
</dbReference>
<dbReference type="InterPro" id="IPR045170">
    <property type="entry name" value="MTOX"/>
</dbReference>
<feature type="domain" description="FAD dependent oxidoreductase" evidence="5">
    <location>
        <begin position="7"/>
        <end position="360"/>
    </location>
</feature>
<dbReference type="AlphaFoldDB" id="A0A918AUC6"/>
<evidence type="ECO:0000313" key="6">
    <source>
        <dbReference type="EMBL" id="GGP76170.1"/>
    </source>
</evidence>
<reference evidence="6" key="1">
    <citation type="journal article" date="2014" name="Int. J. Syst. Evol. Microbiol.">
        <title>Complete genome sequence of Corynebacterium casei LMG S-19264T (=DSM 44701T), isolated from a smear-ripened cheese.</title>
        <authorList>
            <consortium name="US DOE Joint Genome Institute (JGI-PGF)"/>
            <person name="Walter F."/>
            <person name="Albersmeier A."/>
            <person name="Kalinowski J."/>
            <person name="Ruckert C."/>
        </authorList>
    </citation>
    <scope>NUCLEOTIDE SEQUENCE</scope>
    <source>
        <strain evidence="6">JCM 3313</strain>
    </source>
</reference>
<organism evidence="6 7">
    <name type="scientific">Saccharothrix coeruleofusca</name>
    <dbReference type="NCBI Taxonomy" id="33919"/>
    <lineage>
        <taxon>Bacteria</taxon>
        <taxon>Bacillati</taxon>
        <taxon>Actinomycetota</taxon>
        <taxon>Actinomycetes</taxon>
        <taxon>Pseudonocardiales</taxon>
        <taxon>Pseudonocardiaceae</taxon>
        <taxon>Saccharothrix</taxon>
    </lineage>
</organism>
<dbReference type="PANTHER" id="PTHR10961:SF7">
    <property type="entry name" value="FAD DEPENDENT OXIDOREDUCTASE DOMAIN-CONTAINING PROTEIN"/>
    <property type="match status" value="1"/>
</dbReference>
<dbReference type="RefSeq" id="WP_189226438.1">
    <property type="nucleotide sequence ID" value="NZ_BMRG01000016.1"/>
</dbReference>
<keyword evidence="3" id="KW-0274">FAD</keyword>
<evidence type="ECO:0000256" key="1">
    <source>
        <dbReference type="ARBA" id="ARBA00001974"/>
    </source>
</evidence>
<dbReference type="EMBL" id="BMRG01000016">
    <property type="protein sequence ID" value="GGP76170.1"/>
    <property type="molecule type" value="Genomic_DNA"/>
</dbReference>
<dbReference type="PANTHER" id="PTHR10961">
    <property type="entry name" value="PEROXISOMAL SARCOSINE OXIDASE"/>
    <property type="match status" value="1"/>
</dbReference>
<dbReference type="InterPro" id="IPR036188">
    <property type="entry name" value="FAD/NAD-bd_sf"/>
</dbReference>
<dbReference type="Proteomes" id="UP000639606">
    <property type="component" value="Unassembled WGS sequence"/>
</dbReference>
<dbReference type="Pfam" id="PF01266">
    <property type="entry name" value="DAO"/>
    <property type="match status" value="1"/>
</dbReference>
<reference evidence="6" key="2">
    <citation type="submission" date="2020-09" db="EMBL/GenBank/DDBJ databases">
        <authorList>
            <person name="Sun Q."/>
            <person name="Ohkuma M."/>
        </authorList>
    </citation>
    <scope>NUCLEOTIDE SEQUENCE</scope>
    <source>
        <strain evidence="6">JCM 3313</strain>
    </source>
</reference>
<dbReference type="GO" id="GO:0050660">
    <property type="term" value="F:flavin adenine dinucleotide binding"/>
    <property type="evidence" value="ECO:0007669"/>
    <property type="project" value="InterPro"/>
</dbReference>
<dbReference type="Gene3D" id="3.50.50.60">
    <property type="entry name" value="FAD/NAD(P)-binding domain"/>
    <property type="match status" value="1"/>
</dbReference>
<evidence type="ECO:0000256" key="4">
    <source>
        <dbReference type="ARBA" id="ARBA00023002"/>
    </source>
</evidence>
<evidence type="ECO:0000313" key="7">
    <source>
        <dbReference type="Proteomes" id="UP000639606"/>
    </source>
</evidence>
<comment type="cofactor">
    <cofactor evidence="1">
        <name>FAD</name>
        <dbReference type="ChEBI" id="CHEBI:57692"/>
    </cofactor>
</comment>
<dbReference type="SUPFAM" id="SSF51905">
    <property type="entry name" value="FAD/NAD(P)-binding domain"/>
    <property type="match status" value="1"/>
</dbReference>
<dbReference type="InterPro" id="IPR006076">
    <property type="entry name" value="FAD-dep_OxRdtase"/>
</dbReference>
<dbReference type="Gene3D" id="3.30.9.10">
    <property type="entry name" value="D-Amino Acid Oxidase, subunit A, domain 2"/>
    <property type="match status" value="1"/>
</dbReference>